<feature type="non-terminal residue" evidence="1">
    <location>
        <position position="1"/>
    </location>
</feature>
<evidence type="ECO:0000313" key="1">
    <source>
        <dbReference type="EMBL" id="KJX22210.1"/>
    </source>
</evidence>
<dbReference type="AlphaFoldDB" id="A0AAW3H9H7"/>
<comment type="caution">
    <text evidence="1">The sequence shown here is derived from an EMBL/GenBank/DDBJ whole genome shotgun (WGS) entry which is preliminary data.</text>
</comment>
<keyword evidence="2" id="KW-1185">Reference proteome</keyword>
<gene>
    <name evidence="1" type="ORF">SG71_25405</name>
</gene>
<evidence type="ECO:0000313" key="2">
    <source>
        <dbReference type="Proteomes" id="UP000033354"/>
    </source>
</evidence>
<dbReference type="Proteomes" id="UP000033354">
    <property type="component" value="Unassembled WGS sequence"/>
</dbReference>
<proteinExistence type="predicted"/>
<protein>
    <submittedName>
        <fullName evidence="1">Uncharacterized protein</fullName>
    </submittedName>
</protein>
<reference evidence="1 2" key="1">
    <citation type="submission" date="2015-02" db="EMBL/GenBank/DDBJ databases">
        <authorList>
            <person name="Adams M."/>
            <person name="Sutton G."/>
            <person name="Nelson K."/>
            <person name="Bonomo R."/>
            <person name="McCorrison J."/>
            <person name="Sanka R."/>
            <person name="Brinkac L."/>
            <person name="Nierman W."/>
        </authorList>
    </citation>
    <scope>NUCLEOTIDE SEQUENCE [LARGE SCALE GENOMIC DNA]</scope>
    <source>
        <strain evidence="1 2">CIDEIMsCOL9</strain>
    </source>
</reference>
<dbReference type="EMBL" id="JZKT01000148">
    <property type="protein sequence ID" value="KJX22210.1"/>
    <property type="molecule type" value="Genomic_DNA"/>
</dbReference>
<accession>A0AAW3H9H7</accession>
<name>A0AAW3H9H7_9ENTR</name>
<organism evidence="1 2">
    <name type="scientific">Enterobacter chengduensis</name>
    <dbReference type="NCBI Taxonomy" id="2494701"/>
    <lineage>
        <taxon>Bacteria</taxon>
        <taxon>Pseudomonadati</taxon>
        <taxon>Pseudomonadota</taxon>
        <taxon>Gammaproteobacteria</taxon>
        <taxon>Enterobacterales</taxon>
        <taxon>Enterobacteriaceae</taxon>
        <taxon>Enterobacter</taxon>
        <taxon>Enterobacter cloacae complex</taxon>
    </lineage>
</organism>
<sequence length="59" mass="6977">PILRWKKQDGVIPAFLWLTAARVNSWLSMTLCFAYWRMPIESHRPSTQQQKRAGMLQTM</sequence>